<feature type="region of interest" description="Disordered" evidence="1">
    <location>
        <begin position="532"/>
        <end position="557"/>
    </location>
</feature>
<dbReference type="SMART" id="SM00355">
    <property type="entry name" value="ZnF_C2H2"/>
    <property type="match status" value="3"/>
</dbReference>
<dbReference type="Proteomes" id="UP001285441">
    <property type="component" value="Unassembled WGS sequence"/>
</dbReference>
<dbReference type="PROSITE" id="PS00028">
    <property type="entry name" value="ZINC_FINGER_C2H2_1"/>
    <property type="match status" value="1"/>
</dbReference>
<dbReference type="SUPFAM" id="SSF116846">
    <property type="entry name" value="MIT domain"/>
    <property type="match status" value="1"/>
</dbReference>
<protein>
    <recommendedName>
        <fullName evidence="2">C2H2-type domain-containing protein</fullName>
    </recommendedName>
</protein>
<keyword evidence="4" id="KW-1185">Reference proteome</keyword>
<sequence length="648" mass="73038">MEQYPELSVLFNSCMRDFNDLLLASTERRRLDEADGSGTQSIDARIIERAFDEAGRLRLWAHDHRAGIPDRSRSSLGDSLRHSPDLRDQVAHIFQFLGHLIARARASISKSEDDGDDNFPEKDSDSDSSSTSDDSASAISHPAQRKSSRALLDIFNQIQLLYHLGILLRRPGVSRRYLKSGSKTGHQSHDLPATSPEDLSHIRERIRRWNNSQTTTGVLPEEEKEVSWEEILRRTQQTSETVPEGPVSFLIERLALANARRREQFLYWQAHPDQGFTAPPSATIPANADTKSVKSGASSLFSRNTVVKSDILGAETSYNMLSGSASEPPRTMYSETVVGGSYSSRVPDVPQASQLSETFECPYCRLELSSAAMRNRMVWRRHVFRDLRPYTCTHVSCPNAEKLYPTKHDWIYHEMQMHRRQWTCQDCQMHFSSRADMSSHLVSKHEATGHLMTLNHVLLYEQALEDTHPAGCPLCPLKSDLKSVLNHIGRHMEELSLFSLPRLAEHDEYFGKDEDEKFQETPVKPARIAHSNAADRTPVTLDEGREERAAGDPVPTSLASTVTKTAWGMMTLKQRLTIALQKANTAVEHDNSHEWDAAVGNYTDACDLLSSVISRTTDPEDIKKLTSILSTYQARITELMDIVIPHLQ</sequence>
<evidence type="ECO:0000256" key="1">
    <source>
        <dbReference type="SAM" id="MobiDB-lite"/>
    </source>
</evidence>
<dbReference type="Pfam" id="PF04212">
    <property type="entry name" value="MIT"/>
    <property type="match status" value="1"/>
</dbReference>
<accession>A0AAE0NHX1</accession>
<dbReference type="Gene3D" id="1.20.58.80">
    <property type="entry name" value="Phosphotransferase system, lactose/cellobiose-type IIA subunit"/>
    <property type="match status" value="1"/>
</dbReference>
<name>A0AAE0NHX1_9PEZI</name>
<dbReference type="EMBL" id="JAULSW010000005">
    <property type="protein sequence ID" value="KAK3381821.1"/>
    <property type="molecule type" value="Genomic_DNA"/>
</dbReference>
<feature type="region of interest" description="Disordered" evidence="1">
    <location>
        <begin position="109"/>
        <end position="143"/>
    </location>
</feature>
<feature type="region of interest" description="Disordered" evidence="1">
    <location>
        <begin position="177"/>
        <end position="196"/>
    </location>
</feature>
<dbReference type="InterPro" id="IPR013087">
    <property type="entry name" value="Znf_C2H2_type"/>
</dbReference>
<dbReference type="Pfam" id="PF26082">
    <property type="entry name" value="zf-C2H2_AcuF"/>
    <property type="match status" value="1"/>
</dbReference>
<evidence type="ECO:0000313" key="3">
    <source>
        <dbReference type="EMBL" id="KAK3381821.1"/>
    </source>
</evidence>
<comment type="caution">
    <text evidence="3">The sequence shown here is derived from an EMBL/GenBank/DDBJ whole genome shotgun (WGS) entry which is preliminary data.</text>
</comment>
<reference evidence="3" key="1">
    <citation type="journal article" date="2023" name="Mol. Phylogenet. Evol.">
        <title>Genome-scale phylogeny and comparative genomics of the fungal order Sordariales.</title>
        <authorList>
            <person name="Hensen N."/>
            <person name="Bonometti L."/>
            <person name="Westerberg I."/>
            <person name="Brannstrom I.O."/>
            <person name="Guillou S."/>
            <person name="Cros-Aarteil S."/>
            <person name="Calhoun S."/>
            <person name="Haridas S."/>
            <person name="Kuo A."/>
            <person name="Mondo S."/>
            <person name="Pangilinan J."/>
            <person name="Riley R."/>
            <person name="LaButti K."/>
            <person name="Andreopoulos B."/>
            <person name="Lipzen A."/>
            <person name="Chen C."/>
            <person name="Yan M."/>
            <person name="Daum C."/>
            <person name="Ng V."/>
            <person name="Clum A."/>
            <person name="Steindorff A."/>
            <person name="Ohm R.A."/>
            <person name="Martin F."/>
            <person name="Silar P."/>
            <person name="Natvig D.O."/>
            <person name="Lalanne C."/>
            <person name="Gautier V."/>
            <person name="Ament-Velasquez S.L."/>
            <person name="Kruys A."/>
            <person name="Hutchinson M.I."/>
            <person name="Powell A.J."/>
            <person name="Barry K."/>
            <person name="Miller A.N."/>
            <person name="Grigoriev I.V."/>
            <person name="Debuchy R."/>
            <person name="Gladieux P."/>
            <person name="Hiltunen Thoren M."/>
            <person name="Johannesson H."/>
        </authorList>
    </citation>
    <scope>NUCLEOTIDE SEQUENCE</scope>
    <source>
        <strain evidence="3">CBS 232.78</strain>
    </source>
</reference>
<evidence type="ECO:0000259" key="2">
    <source>
        <dbReference type="PROSITE" id="PS00028"/>
    </source>
</evidence>
<proteinExistence type="predicted"/>
<dbReference type="InterPro" id="IPR036181">
    <property type="entry name" value="MIT_dom_sf"/>
</dbReference>
<dbReference type="PANTHER" id="PTHR35391:SF7">
    <property type="entry name" value="C2H2-TYPE DOMAIN-CONTAINING PROTEIN"/>
    <property type="match status" value="1"/>
</dbReference>
<gene>
    <name evidence="3" type="ORF">B0H63DRAFT_214264</name>
</gene>
<dbReference type="PANTHER" id="PTHR35391">
    <property type="entry name" value="C2H2-TYPE DOMAIN-CONTAINING PROTEIN-RELATED"/>
    <property type="match status" value="1"/>
</dbReference>
<dbReference type="InterPro" id="IPR007330">
    <property type="entry name" value="MIT_dom"/>
</dbReference>
<dbReference type="Gene3D" id="3.30.160.60">
    <property type="entry name" value="Classic Zinc Finger"/>
    <property type="match status" value="1"/>
</dbReference>
<feature type="compositionally biased region" description="Low complexity" evidence="1">
    <location>
        <begin position="127"/>
        <end position="140"/>
    </location>
</feature>
<evidence type="ECO:0000313" key="4">
    <source>
        <dbReference type="Proteomes" id="UP001285441"/>
    </source>
</evidence>
<feature type="domain" description="C2H2-type" evidence="2">
    <location>
        <begin position="424"/>
        <end position="445"/>
    </location>
</feature>
<organism evidence="3 4">
    <name type="scientific">Podospora didyma</name>
    <dbReference type="NCBI Taxonomy" id="330526"/>
    <lineage>
        <taxon>Eukaryota</taxon>
        <taxon>Fungi</taxon>
        <taxon>Dikarya</taxon>
        <taxon>Ascomycota</taxon>
        <taxon>Pezizomycotina</taxon>
        <taxon>Sordariomycetes</taxon>
        <taxon>Sordariomycetidae</taxon>
        <taxon>Sordariales</taxon>
        <taxon>Podosporaceae</taxon>
        <taxon>Podospora</taxon>
    </lineage>
</organism>
<dbReference type="AlphaFoldDB" id="A0AAE0NHX1"/>
<dbReference type="InterPro" id="IPR058925">
    <property type="entry name" value="zf-C2H2_AcuF"/>
</dbReference>
<reference evidence="3" key="2">
    <citation type="submission" date="2023-06" db="EMBL/GenBank/DDBJ databases">
        <authorList>
            <consortium name="Lawrence Berkeley National Laboratory"/>
            <person name="Haridas S."/>
            <person name="Hensen N."/>
            <person name="Bonometti L."/>
            <person name="Westerberg I."/>
            <person name="Brannstrom I.O."/>
            <person name="Guillou S."/>
            <person name="Cros-Aarteil S."/>
            <person name="Calhoun S."/>
            <person name="Kuo A."/>
            <person name="Mondo S."/>
            <person name="Pangilinan J."/>
            <person name="Riley R."/>
            <person name="LaButti K."/>
            <person name="Andreopoulos B."/>
            <person name="Lipzen A."/>
            <person name="Chen C."/>
            <person name="Yanf M."/>
            <person name="Daum C."/>
            <person name="Ng V."/>
            <person name="Clum A."/>
            <person name="Steindorff A."/>
            <person name="Ohm R."/>
            <person name="Martin F."/>
            <person name="Silar P."/>
            <person name="Natvig D."/>
            <person name="Lalanne C."/>
            <person name="Gautier V."/>
            <person name="Ament-velasquez S.L."/>
            <person name="Kruys A."/>
            <person name="Hutchinson M.I."/>
            <person name="Powell A.J."/>
            <person name="Barry K."/>
            <person name="Miller A.N."/>
            <person name="Grigoriev I.V."/>
            <person name="Debuchy R."/>
            <person name="Gladieux P."/>
            <person name="Thoren M.H."/>
            <person name="Johannesson H."/>
        </authorList>
    </citation>
    <scope>NUCLEOTIDE SEQUENCE</scope>
    <source>
        <strain evidence="3">CBS 232.78</strain>
    </source>
</reference>